<evidence type="ECO:0000313" key="6">
    <source>
        <dbReference type="EMBL" id="MFC6180211.1"/>
    </source>
</evidence>
<dbReference type="PANTHER" id="PTHR30204">
    <property type="entry name" value="REDOX-CYCLING DRUG-SENSING TRANSCRIPTIONAL ACTIVATOR SOXR"/>
    <property type="match status" value="1"/>
</dbReference>
<dbReference type="InterPro" id="IPR009061">
    <property type="entry name" value="DNA-bd_dom_put_sf"/>
</dbReference>
<organism evidence="6 7">
    <name type="scientific">Lactiplantibacillus daowaiensis</name>
    <dbReference type="NCBI Taxonomy" id="2559918"/>
    <lineage>
        <taxon>Bacteria</taxon>
        <taxon>Bacillati</taxon>
        <taxon>Bacillota</taxon>
        <taxon>Bacilli</taxon>
        <taxon>Lactobacillales</taxon>
        <taxon>Lactobacillaceae</taxon>
        <taxon>Lactiplantibacillus</taxon>
    </lineage>
</organism>
<keyword evidence="4" id="KW-0804">Transcription</keyword>
<dbReference type="Proteomes" id="UP001596282">
    <property type="component" value="Unassembled WGS sequence"/>
</dbReference>
<evidence type="ECO:0000256" key="2">
    <source>
        <dbReference type="ARBA" id="ARBA00023015"/>
    </source>
</evidence>
<dbReference type="InterPro" id="IPR029442">
    <property type="entry name" value="GyrI-like"/>
</dbReference>
<dbReference type="SUPFAM" id="SSF46955">
    <property type="entry name" value="Putative DNA-binding domain"/>
    <property type="match status" value="1"/>
</dbReference>
<dbReference type="EMBL" id="JBHSSC010000007">
    <property type="protein sequence ID" value="MFC6180211.1"/>
    <property type="molecule type" value="Genomic_DNA"/>
</dbReference>
<keyword evidence="1" id="KW-0678">Repressor</keyword>
<dbReference type="InterPro" id="IPR047057">
    <property type="entry name" value="MerR_fam"/>
</dbReference>
<evidence type="ECO:0000256" key="1">
    <source>
        <dbReference type="ARBA" id="ARBA00022491"/>
    </source>
</evidence>
<dbReference type="Gene3D" id="3.20.80.10">
    <property type="entry name" value="Regulatory factor, effector binding domain"/>
    <property type="match status" value="1"/>
</dbReference>
<keyword evidence="3" id="KW-0238">DNA-binding</keyword>
<protein>
    <submittedName>
        <fullName evidence="6">MerR family transcriptional regulator</fullName>
    </submittedName>
</protein>
<comment type="caution">
    <text evidence="6">The sequence shown here is derived from an EMBL/GenBank/DDBJ whole genome shotgun (WGS) entry which is preliminary data.</text>
</comment>
<accession>A0ABW1RXX3</accession>
<evidence type="ECO:0000259" key="5">
    <source>
        <dbReference type="PROSITE" id="PS50937"/>
    </source>
</evidence>
<keyword evidence="7" id="KW-1185">Reference proteome</keyword>
<dbReference type="PANTHER" id="PTHR30204:SF69">
    <property type="entry name" value="MERR-FAMILY TRANSCRIPTIONAL REGULATOR"/>
    <property type="match status" value="1"/>
</dbReference>
<evidence type="ECO:0000256" key="4">
    <source>
        <dbReference type="ARBA" id="ARBA00023163"/>
    </source>
</evidence>
<dbReference type="CDD" id="cd01107">
    <property type="entry name" value="HTH_BmrR"/>
    <property type="match status" value="1"/>
</dbReference>
<dbReference type="Pfam" id="PF13411">
    <property type="entry name" value="MerR_1"/>
    <property type="match status" value="1"/>
</dbReference>
<dbReference type="PROSITE" id="PS50937">
    <property type="entry name" value="HTH_MERR_2"/>
    <property type="match status" value="1"/>
</dbReference>
<evidence type="ECO:0000313" key="7">
    <source>
        <dbReference type="Proteomes" id="UP001596282"/>
    </source>
</evidence>
<dbReference type="SUPFAM" id="SSF55136">
    <property type="entry name" value="Probable bacterial effector-binding domain"/>
    <property type="match status" value="1"/>
</dbReference>
<keyword evidence="2" id="KW-0805">Transcription regulation</keyword>
<dbReference type="InterPro" id="IPR010499">
    <property type="entry name" value="AraC_E-bd"/>
</dbReference>
<dbReference type="SMART" id="SM00871">
    <property type="entry name" value="AraC_E_bind"/>
    <property type="match status" value="1"/>
</dbReference>
<proteinExistence type="predicted"/>
<dbReference type="Pfam" id="PF06445">
    <property type="entry name" value="GyrI-like"/>
    <property type="match status" value="1"/>
</dbReference>
<evidence type="ECO:0000256" key="3">
    <source>
        <dbReference type="ARBA" id="ARBA00023125"/>
    </source>
</evidence>
<dbReference type="RefSeq" id="WP_137628888.1">
    <property type="nucleotide sequence ID" value="NZ_BJDJ01000013.1"/>
</dbReference>
<dbReference type="Gene3D" id="1.10.1660.10">
    <property type="match status" value="1"/>
</dbReference>
<dbReference type="InterPro" id="IPR011256">
    <property type="entry name" value="Reg_factor_effector_dom_sf"/>
</dbReference>
<reference evidence="7" key="1">
    <citation type="journal article" date="2019" name="Int. J. Syst. Evol. Microbiol.">
        <title>The Global Catalogue of Microorganisms (GCM) 10K type strain sequencing project: providing services to taxonomists for standard genome sequencing and annotation.</title>
        <authorList>
            <consortium name="The Broad Institute Genomics Platform"/>
            <consortium name="The Broad Institute Genome Sequencing Center for Infectious Disease"/>
            <person name="Wu L."/>
            <person name="Ma J."/>
        </authorList>
    </citation>
    <scope>NUCLEOTIDE SEQUENCE [LARGE SCALE GENOMIC DNA]</scope>
    <source>
        <strain evidence="7">CCM 8933</strain>
    </source>
</reference>
<dbReference type="InterPro" id="IPR000551">
    <property type="entry name" value="MerR-type_HTH_dom"/>
</dbReference>
<dbReference type="SMART" id="SM00422">
    <property type="entry name" value="HTH_MERR"/>
    <property type="match status" value="1"/>
</dbReference>
<feature type="domain" description="HTH merR-type" evidence="5">
    <location>
        <begin position="4"/>
        <end position="74"/>
    </location>
</feature>
<gene>
    <name evidence="6" type="ORF">ACFP5Y_03100</name>
</gene>
<sequence length="272" mass="30201">MQQYFTIGQLAALFDVKVPTLRYYDDLGLLKPAKVDPQTHYRYYSTAQFERLSTIKYFRALGVSLPAIADFFAARELPKLKHLLQQQQATVQQQIATLQAIDQRLDNRLTQLKQAESAPLDIVQVVSLPTRPIVYLRQAYTPNDDIELAIAKLRTRYALSQQVFLGKIALSLSQTALQQGDFTHYDGILLLFEAGEPTATAQVLASGTYLQIAFGGTHAAAAPAYRQLLATAKRQGWQLIGSAIETALIDYGITDDVSQSVTVIQVPVVKKD</sequence>
<name>A0ABW1RXX3_9LACO</name>